<dbReference type="EMBL" id="BKCJ010117828">
    <property type="protein sequence ID" value="GEX59575.1"/>
    <property type="molecule type" value="Genomic_DNA"/>
</dbReference>
<sequence>MKKWETWVGAYVVVMMNHPYGFLSRSWDLCKVVGGLLRIVLQGFRFQPDTQRLELTKLEQNQYWWVESERYFEAHRVLFRANDLPPHKPIRIRIPRKPEPTNIMAISTTIWENAVKEIAKLRDRINNWPGFREVGIKDMVTRLKILKSRMKRI</sequence>
<accession>A0A699HEF7</accession>
<proteinExistence type="predicted"/>
<comment type="caution">
    <text evidence="1">The sequence shown here is derived from an EMBL/GenBank/DDBJ whole genome shotgun (WGS) entry which is preliminary data.</text>
</comment>
<evidence type="ECO:0000313" key="1">
    <source>
        <dbReference type="EMBL" id="GEX59575.1"/>
    </source>
</evidence>
<dbReference type="AlphaFoldDB" id="A0A699HEF7"/>
<protein>
    <submittedName>
        <fullName evidence="1">Uncharacterized protein</fullName>
    </submittedName>
</protein>
<name>A0A699HEF7_TANCI</name>
<gene>
    <name evidence="1" type="ORF">Tci_331550</name>
</gene>
<organism evidence="1">
    <name type="scientific">Tanacetum cinerariifolium</name>
    <name type="common">Dalmatian daisy</name>
    <name type="synonym">Chrysanthemum cinerariifolium</name>
    <dbReference type="NCBI Taxonomy" id="118510"/>
    <lineage>
        <taxon>Eukaryota</taxon>
        <taxon>Viridiplantae</taxon>
        <taxon>Streptophyta</taxon>
        <taxon>Embryophyta</taxon>
        <taxon>Tracheophyta</taxon>
        <taxon>Spermatophyta</taxon>
        <taxon>Magnoliopsida</taxon>
        <taxon>eudicotyledons</taxon>
        <taxon>Gunneridae</taxon>
        <taxon>Pentapetalae</taxon>
        <taxon>asterids</taxon>
        <taxon>campanulids</taxon>
        <taxon>Asterales</taxon>
        <taxon>Asteraceae</taxon>
        <taxon>Asteroideae</taxon>
        <taxon>Anthemideae</taxon>
        <taxon>Anthemidinae</taxon>
        <taxon>Tanacetum</taxon>
    </lineage>
</organism>
<reference evidence="1" key="1">
    <citation type="journal article" date="2019" name="Sci. Rep.">
        <title>Draft genome of Tanacetum cinerariifolium, the natural source of mosquito coil.</title>
        <authorList>
            <person name="Yamashiro T."/>
            <person name="Shiraishi A."/>
            <person name="Satake H."/>
            <person name="Nakayama K."/>
        </authorList>
    </citation>
    <scope>NUCLEOTIDE SEQUENCE</scope>
</reference>